<dbReference type="AlphaFoldDB" id="A0A917U2P5"/>
<dbReference type="Proteomes" id="UP000642070">
    <property type="component" value="Unassembled WGS sequence"/>
</dbReference>
<proteinExistence type="predicted"/>
<evidence type="ECO:0000313" key="1">
    <source>
        <dbReference type="EMBL" id="GGM53075.1"/>
    </source>
</evidence>
<accession>A0A917U2P5</accession>
<name>A0A917U2P5_9ACTN</name>
<evidence type="ECO:0000313" key="2">
    <source>
        <dbReference type="Proteomes" id="UP000642070"/>
    </source>
</evidence>
<keyword evidence="2" id="KW-1185">Reference proteome</keyword>
<protein>
    <submittedName>
        <fullName evidence="1">Uncharacterized protein</fullName>
    </submittedName>
</protein>
<reference evidence="1" key="1">
    <citation type="journal article" date="2014" name="Int. J. Syst. Evol. Microbiol.">
        <title>Complete genome sequence of Corynebacterium casei LMG S-19264T (=DSM 44701T), isolated from a smear-ripened cheese.</title>
        <authorList>
            <consortium name="US DOE Joint Genome Institute (JGI-PGF)"/>
            <person name="Walter F."/>
            <person name="Albersmeier A."/>
            <person name="Kalinowski J."/>
            <person name="Ruckert C."/>
        </authorList>
    </citation>
    <scope>NUCLEOTIDE SEQUENCE</scope>
    <source>
        <strain evidence="1">JCM 19831</strain>
    </source>
</reference>
<comment type="caution">
    <text evidence="1">The sequence shown here is derived from an EMBL/GenBank/DDBJ whole genome shotgun (WGS) entry which is preliminary data.</text>
</comment>
<organism evidence="1 2">
    <name type="scientific">Dactylosporangium sucinum</name>
    <dbReference type="NCBI Taxonomy" id="1424081"/>
    <lineage>
        <taxon>Bacteria</taxon>
        <taxon>Bacillati</taxon>
        <taxon>Actinomycetota</taxon>
        <taxon>Actinomycetes</taxon>
        <taxon>Micromonosporales</taxon>
        <taxon>Micromonosporaceae</taxon>
        <taxon>Dactylosporangium</taxon>
    </lineage>
</organism>
<sequence length="145" mass="15714">MGDTMQLTTFEALLKERLQATGQVEVKTYQEISAPFLYGIMVRVDGGTVAFRITMGSGTGDPPPTAEEQAAHDANVARLDPKASMPRLQATSEQVRKAEDLIRDVLAADLPDGATEVEGPVDGRQLPGVKLRFRTASEIYVVPTR</sequence>
<gene>
    <name evidence="1" type="ORF">GCM10007977_063420</name>
</gene>
<dbReference type="EMBL" id="BMPI01000035">
    <property type="protein sequence ID" value="GGM53075.1"/>
    <property type="molecule type" value="Genomic_DNA"/>
</dbReference>
<reference evidence="1" key="2">
    <citation type="submission" date="2020-09" db="EMBL/GenBank/DDBJ databases">
        <authorList>
            <person name="Sun Q."/>
            <person name="Ohkuma M."/>
        </authorList>
    </citation>
    <scope>NUCLEOTIDE SEQUENCE</scope>
    <source>
        <strain evidence="1">JCM 19831</strain>
    </source>
</reference>